<comment type="caution">
    <text evidence="8">The sequence shown here is derived from an EMBL/GenBank/DDBJ whole genome shotgun (WGS) entry which is preliminary data.</text>
</comment>
<keyword evidence="9" id="KW-1185">Reference proteome</keyword>
<evidence type="ECO:0000313" key="9">
    <source>
        <dbReference type="Proteomes" id="UP000297299"/>
    </source>
</evidence>
<dbReference type="AlphaFoldDB" id="A0A4Y8CDN5"/>
<evidence type="ECO:0000256" key="3">
    <source>
        <dbReference type="ARBA" id="ARBA00022989"/>
    </source>
</evidence>
<dbReference type="InterPro" id="IPR049326">
    <property type="entry name" value="Rhodopsin_dom_fungi"/>
</dbReference>
<dbReference type="Proteomes" id="UP000297299">
    <property type="component" value="Unassembled WGS sequence"/>
</dbReference>
<evidence type="ECO:0000256" key="6">
    <source>
        <dbReference type="SAM" id="Phobius"/>
    </source>
</evidence>
<evidence type="ECO:0000256" key="2">
    <source>
        <dbReference type="ARBA" id="ARBA00022692"/>
    </source>
</evidence>
<evidence type="ECO:0000259" key="7">
    <source>
        <dbReference type="Pfam" id="PF20684"/>
    </source>
</evidence>
<comment type="similarity">
    <text evidence="5">Belongs to the SAT4 family.</text>
</comment>
<name>A0A4Y8CDN5_9HELO</name>
<sequence length="357" mass="38727">MADNATLSQANKGWQLETFVAVFISLEAVAVSLRFYARGLTVEKYNTGDALVAAAMIGQIVAAGMAIGRVKQGGVGQHASYLAETNPETITTFFKYLVAMSTWYASTEGLAKLAVCLLYKQLFPQRSIHLIVNITMALLIGASVGGGLADLFGCTPFSSHWGTAEEQAKHCIDTEALFVWGSFPNILTDVIMLVIPLPVVWKLHASLGMRIGLLITFLVGSIGLITSVLRFRAFYKKSSFTDPTFNAVELIIWTVCEPGVYLLASCLIVYRPLLDKLGIAMITGRTTRGRSNSIIHPLAVKVVPQLGENSSTKGIGLKTMSNRGFSQIDDGDESPLKKNNGIRTTTDIEISWEARSL</sequence>
<evidence type="ECO:0000256" key="1">
    <source>
        <dbReference type="ARBA" id="ARBA00004141"/>
    </source>
</evidence>
<evidence type="ECO:0000256" key="4">
    <source>
        <dbReference type="ARBA" id="ARBA00023136"/>
    </source>
</evidence>
<dbReference type="EMBL" id="PHWZ01001096">
    <property type="protein sequence ID" value="TEY27501.1"/>
    <property type="molecule type" value="Genomic_DNA"/>
</dbReference>
<feature type="transmembrane region" description="Helical" evidence="6">
    <location>
        <begin position="251"/>
        <end position="270"/>
    </location>
</feature>
<feature type="domain" description="Rhodopsin" evidence="7">
    <location>
        <begin position="33"/>
        <end position="275"/>
    </location>
</feature>
<feature type="transmembrane region" description="Helical" evidence="6">
    <location>
        <begin position="96"/>
        <end position="118"/>
    </location>
</feature>
<feature type="transmembrane region" description="Helical" evidence="6">
    <location>
        <begin position="18"/>
        <end position="37"/>
    </location>
</feature>
<feature type="transmembrane region" description="Helical" evidence="6">
    <location>
        <begin position="49"/>
        <end position="67"/>
    </location>
</feature>
<feature type="transmembrane region" description="Helical" evidence="6">
    <location>
        <begin position="177"/>
        <end position="199"/>
    </location>
</feature>
<feature type="transmembrane region" description="Helical" evidence="6">
    <location>
        <begin position="211"/>
        <end position="231"/>
    </location>
</feature>
<dbReference type="GO" id="GO:0016020">
    <property type="term" value="C:membrane"/>
    <property type="evidence" value="ECO:0007669"/>
    <property type="project" value="UniProtKB-SubCell"/>
</dbReference>
<gene>
    <name evidence="8" type="ORF">BOTCAL_1100g00020</name>
</gene>
<comment type="subcellular location">
    <subcellularLocation>
        <location evidence="1">Membrane</location>
        <topology evidence="1">Multi-pass membrane protein</topology>
    </subcellularLocation>
</comment>
<keyword evidence="3 6" id="KW-1133">Transmembrane helix</keyword>
<dbReference type="InterPro" id="IPR052337">
    <property type="entry name" value="SAT4-like"/>
</dbReference>
<feature type="transmembrane region" description="Helical" evidence="6">
    <location>
        <begin position="130"/>
        <end position="149"/>
    </location>
</feature>
<dbReference type="OrthoDB" id="5342292at2759"/>
<keyword evidence="2 6" id="KW-0812">Transmembrane</keyword>
<protein>
    <recommendedName>
        <fullName evidence="7">Rhodopsin domain-containing protein</fullName>
    </recommendedName>
</protein>
<evidence type="ECO:0000256" key="5">
    <source>
        <dbReference type="ARBA" id="ARBA00038359"/>
    </source>
</evidence>
<dbReference type="STRING" id="38488.A0A4Y8CDN5"/>
<organism evidence="8 9">
    <name type="scientific">Botryotinia calthae</name>
    <dbReference type="NCBI Taxonomy" id="38488"/>
    <lineage>
        <taxon>Eukaryota</taxon>
        <taxon>Fungi</taxon>
        <taxon>Dikarya</taxon>
        <taxon>Ascomycota</taxon>
        <taxon>Pezizomycotina</taxon>
        <taxon>Leotiomycetes</taxon>
        <taxon>Helotiales</taxon>
        <taxon>Sclerotiniaceae</taxon>
        <taxon>Botryotinia</taxon>
    </lineage>
</organism>
<dbReference type="Pfam" id="PF20684">
    <property type="entry name" value="Fung_rhodopsin"/>
    <property type="match status" value="1"/>
</dbReference>
<keyword evidence="4 6" id="KW-0472">Membrane</keyword>
<dbReference type="PANTHER" id="PTHR33048">
    <property type="entry name" value="PTH11-LIKE INTEGRAL MEMBRANE PROTEIN (AFU_ORTHOLOGUE AFUA_5G11245)"/>
    <property type="match status" value="1"/>
</dbReference>
<reference evidence="8 9" key="1">
    <citation type="submission" date="2017-11" db="EMBL/GenBank/DDBJ databases">
        <title>Comparative genomics of Botrytis spp.</title>
        <authorList>
            <person name="Valero-Jimenez C.A."/>
            <person name="Tapia P."/>
            <person name="Veloso J."/>
            <person name="Silva-Moreno E."/>
            <person name="Staats M."/>
            <person name="Valdes J.H."/>
            <person name="Van Kan J.A.L."/>
        </authorList>
    </citation>
    <scope>NUCLEOTIDE SEQUENCE [LARGE SCALE GENOMIC DNA]</scope>
    <source>
        <strain evidence="8 9">MUCL2830</strain>
    </source>
</reference>
<dbReference type="PANTHER" id="PTHR33048:SF47">
    <property type="entry name" value="INTEGRAL MEMBRANE PROTEIN-RELATED"/>
    <property type="match status" value="1"/>
</dbReference>
<accession>A0A4Y8CDN5</accession>
<proteinExistence type="inferred from homology"/>
<evidence type="ECO:0000313" key="8">
    <source>
        <dbReference type="EMBL" id="TEY27501.1"/>
    </source>
</evidence>